<gene>
    <name evidence="2" type="ORF">K489DRAFT_397882</name>
</gene>
<protein>
    <submittedName>
        <fullName evidence="2">Uncharacterized protein</fullName>
    </submittedName>
</protein>
<evidence type="ECO:0000313" key="2">
    <source>
        <dbReference type="RefSeq" id="XP_033464680.1"/>
    </source>
</evidence>
<evidence type="ECO:0000313" key="1">
    <source>
        <dbReference type="Proteomes" id="UP000504637"/>
    </source>
</evidence>
<dbReference type="GeneID" id="54364720"/>
<sequence>MCRRDNCGDEDPVGAPRVACTRTRRRANAQLNLCRHYADQLETEPPVPRGKLCTASSSATISARRDQRMRESYLMCSRANDSAAPQAGPGCFDEDRGIAGRSLVNRRGSAADCVGGLQRDCRDPRVIVIYPAPCIASLGLKEIGWTPVGCQHVPLDRTSVGGSRAK</sequence>
<reference evidence="2" key="3">
    <citation type="submission" date="2025-08" db="UniProtKB">
        <authorList>
            <consortium name="RefSeq"/>
        </authorList>
    </citation>
    <scope>IDENTIFICATION</scope>
    <source>
        <strain evidence="2">CBS 342.82</strain>
    </source>
</reference>
<organism evidence="2">
    <name type="scientific">Dissoconium aciculare CBS 342.82</name>
    <dbReference type="NCBI Taxonomy" id="1314786"/>
    <lineage>
        <taxon>Eukaryota</taxon>
        <taxon>Fungi</taxon>
        <taxon>Dikarya</taxon>
        <taxon>Ascomycota</taxon>
        <taxon>Pezizomycotina</taxon>
        <taxon>Dothideomycetes</taxon>
        <taxon>Dothideomycetidae</taxon>
        <taxon>Mycosphaerellales</taxon>
        <taxon>Dissoconiaceae</taxon>
        <taxon>Dissoconium</taxon>
    </lineage>
</organism>
<proteinExistence type="predicted"/>
<dbReference type="RefSeq" id="XP_033464680.1">
    <property type="nucleotide sequence ID" value="XM_033606920.1"/>
</dbReference>
<dbReference type="AlphaFoldDB" id="A0A6J3MIV9"/>
<name>A0A6J3MIV9_9PEZI</name>
<keyword evidence="1" id="KW-1185">Reference proteome</keyword>
<reference evidence="2" key="2">
    <citation type="submission" date="2020-04" db="EMBL/GenBank/DDBJ databases">
        <authorList>
            <consortium name="NCBI Genome Project"/>
        </authorList>
    </citation>
    <scope>NUCLEOTIDE SEQUENCE</scope>
    <source>
        <strain evidence="2">CBS 342.82</strain>
    </source>
</reference>
<reference evidence="2" key="1">
    <citation type="submission" date="2020-01" db="EMBL/GenBank/DDBJ databases">
        <authorList>
            <consortium name="DOE Joint Genome Institute"/>
            <person name="Haridas S."/>
            <person name="Albert R."/>
            <person name="Binder M."/>
            <person name="Bloem J."/>
            <person name="Labutti K."/>
            <person name="Salamov A."/>
            <person name="Andreopoulos B."/>
            <person name="Baker S.E."/>
            <person name="Barry K."/>
            <person name="Bills G."/>
            <person name="Bluhm B.H."/>
            <person name="Cannon C."/>
            <person name="Castanera R."/>
            <person name="Culley D.E."/>
            <person name="Daum C."/>
            <person name="Ezra D."/>
            <person name="Gonzalez J.B."/>
            <person name="Henrissat B."/>
            <person name="Kuo A."/>
            <person name="Liang C."/>
            <person name="Lipzen A."/>
            <person name="Lutzoni F."/>
            <person name="Magnuson J."/>
            <person name="Mondo S."/>
            <person name="Nolan M."/>
            <person name="Ohm R."/>
            <person name="Pangilinan J."/>
            <person name="Park H.-J."/>
            <person name="Ramirez L."/>
            <person name="Alfaro M."/>
            <person name="Sun H."/>
            <person name="Tritt A."/>
            <person name="Yoshinaga Y."/>
            <person name="Zwiers L.-H."/>
            <person name="Turgeon B.G."/>
            <person name="Goodwin S.B."/>
            <person name="Spatafora J.W."/>
            <person name="Crous P.W."/>
            <person name="Grigoriev I.V."/>
        </authorList>
    </citation>
    <scope>NUCLEOTIDE SEQUENCE</scope>
    <source>
        <strain evidence="2">CBS 342.82</strain>
    </source>
</reference>
<accession>A0A6J3MIV9</accession>
<dbReference type="Proteomes" id="UP000504637">
    <property type="component" value="Unplaced"/>
</dbReference>